<evidence type="ECO:0000256" key="6">
    <source>
        <dbReference type="ARBA" id="ARBA00023004"/>
    </source>
</evidence>
<dbReference type="InterPro" id="IPR042098">
    <property type="entry name" value="TauD-like_sf"/>
</dbReference>
<sequence>MTDRTAAANVHRHVRHGRFRAAARRGGTEHRAGTLYDPLPGRRRRLTRRTAGARPPAPAFPGLPVRDGPRTTTHTRALVSSAPEATPPAGLPARPLPARLSGVLSRTETHRKDSPVSTTAPSPATLTVTKLGGRLGALVSGVRLGGDLAPETVAAIRAALLAHKVVFFRGQDHLDEDRHEAFGRLLGTPVAHPTVPSADGRYSLPIDSDQGGRANQWHTDVTFVPAYPAFSILRASVIPPYGGNTLWANTATAYANLPAPLRRLADELRAVHSNDYDYAALRPGALPEQLVRYREVFASTKFLTEHPVVRVHPETGERVLLLGGFVQRIAGLTASDSRTLVQLLQSHIERPENTFRWQWQVGDVAIWDNRATQHYGVDDSDDHDRKLRRVTIDGDVPVGVDGRPSVLLAPESVPEPSFGPASGASTREAAAV</sequence>
<evidence type="ECO:0000313" key="10">
    <source>
        <dbReference type="Proteomes" id="UP001500124"/>
    </source>
</evidence>
<feature type="region of interest" description="Disordered" evidence="7">
    <location>
        <begin position="105"/>
        <end position="125"/>
    </location>
</feature>
<dbReference type="Proteomes" id="UP001500124">
    <property type="component" value="Unassembled WGS sequence"/>
</dbReference>
<keyword evidence="3" id="KW-0479">Metal-binding</keyword>
<feature type="compositionally biased region" description="Polar residues" evidence="7">
    <location>
        <begin position="115"/>
        <end position="125"/>
    </location>
</feature>
<gene>
    <name evidence="9" type="ORF">GCM10023336_36240</name>
</gene>
<dbReference type="InterPro" id="IPR003819">
    <property type="entry name" value="TauD/TfdA-like"/>
</dbReference>
<feature type="region of interest" description="Disordered" evidence="7">
    <location>
        <begin position="403"/>
        <end position="432"/>
    </location>
</feature>
<dbReference type="SUPFAM" id="SSF51197">
    <property type="entry name" value="Clavaminate synthase-like"/>
    <property type="match status" value="1"/>
</dbReference>
<protein>
    <recommendedName>
        <fullName evidence="8">TauD/TfdA-like domain-containing protein</fullName>
    </recommendedName>
</protein>
<reference evidence="10" key="1">
    <citation type="journal article" date="2019" name="Int. J. Syst. Evol. Microbiol.">
        <title>The Global Catalogue of Microorganisms (GCM) 10K type strain sequencing project: providing services to taxonomists for standard genome sequencing and annotation.</title>
        <authorList>
            <consortium name="The Broad Institute Genomics Platform"/>
            <consortium name="The Broad Institute Genome Sequencing Center for Infectious Disease"/>
            <person name="Wu L."/>
            <person name="Ma J."/>
        </authorList>
    </citation>
    <scope>NUCLEOTIDE SEQUENCE [LARGE SCALE GENOMIC DNA]</scope>
    <source>
        <strain evidence="10">JCM 18410</strain>
    </source>
</reference>
<dbReference type="EMBL" id="BAABKC010000049">
    <property type="protein sequence ID" value="GAA5059949.1"/>
    <property type="molecule type" value="Genomic_DNA"/>
</dbReference>
<dbReference type="InterPro" id="IPR051323">
    <property type="entry name" value="AtsK-like"/>
</dbReference>
<feature type="region of interest" description="Disordered" evidence="7">
    <location>
        <begin position="20"/>
        <end position="71"/>
    </location>
</feature>
<accession>A0ABP9KMD8</accession>
<comment type="similarity">
    <text evidence="2">Belongs to the TfdA dioxygenase family.</text>
</comment>
<dbReference type="PANTHER" id="PTHR30468:SF5">
    <property type="entry name" value="ALPHA-KETOGLUTARATE-DEPENDENT SULFATE ESTER DIOXYGENASE"/>
    <property type="match status" value="1"/>
</dbReference>
<organism evidence="9 10">
    <name type="scientific">Streptomyces similanensis</name>
    <dbReference type="NCBI Taxonomy" id="1274988"/>
    <lineage>
        <taxon>Bacteria</taxon>
        <taxon>Bacillati</taxon>
        <taxon>Actinomycetota</taxon>
        <taxon>Actinomycetes</taxon>
        <taxon>Kitasatosporales</taxon>
        <taxon>Streptomycetaceae</taxon>
        <taxon>Streptomyces</taxon>
    </lineage>
</organism>
<evidence type="ECO:0000256" key="5">
    <source>
        <dbReference type="ARBA" id="ARBA00023002"/>
    </source>
</evidence>
<evidence type="ECO:0000259" key="8">
    <source>
        <dbReference type="Pfam" id="PF02668"/>
    </source>
</evidence>
<evidence type="ECO:0000256" key="1">
    <source>
        <dbReference type="ARBA" id="ARBA00001954"/>
    </source>
</evidence>
<evidence type="ECO:0000256" key="4">
    <source>
        <dbReference type="ARBA" id="ARBA00022964"/>
    </source>
</evidence>
<comment type="cofactor">
    <cofactor evidence="1">
        <name>Fe(2+)</name>
        <dbReference type="ChEBI" id="CHEBI:29033"/>
    </cofactor>
</comment>
<comment type="caution">
    <text evidence="9">The sequence shown here is derived from an EMBL/GenBank/DDBJ whole genome shotgun (WGS) entry which is preliminary data.</text>
</comment>
<dbReference type="Pfam" id="PF02668">
    <property type="entry name" value="TauD"/>
    <property type="match status" value="1"/>
</dbReference>
<keyword evidence="5" id="KW-0560">Oxidoreductase</keyword>
<name>A0ABP9KMD8_9ACTN</name>
<dbReference type="PANTHER" id="PTHR30468">
    <property type="entry name" value="ALPHA-KETOGLUTARATE-DEPENDENT SULFONATE DIOXYGENASE"/>
    <property type="match status" value="1"/>
</dbReference>
<evidence type="ECO:0000256" key="2">
    <source>
        <dbReference type="ARBA" id="ARBA00005896"/>
    </source>
</evidence>
<evidence type="ECO:0000256" key="3">
    <source>
        <dbReference type="ARBA" id="ARBA00022723"/>
    </source>
</evidence>
<keyword evidence="4" id="KW-0223">Dioxygenase</keyword>
<proteinExistence type="inferred from homology"/>
<evidence type="ECO:0000256" key="7">
    <source>
        <dbReference type="SAM" id="MobiDB-lite"/>
    </source>
</evidence>
<dbReference type="Gene3D" id="3.60.130.10">
    <property type="entry name" value="Clavaminate synthase-like"/>
    <property type="match status" value="1"/>
</dbReference>
<evidence type="ECO:0000313" key="9">
    <source>
        <dbReference type="EMBL" id="GAA5059949.1"/>
    </source>
</evidence>
<keyword evidence="6" id="KW-0408">Iron</keyword>
<keyword evidence="10" id="KW-1185">Reference proteome</keyword>
<feature type="domain" description="TauD/TfdA-like" evidence="8">
    <location>
        <begin position="129"/>
        <end position="391"/>
    </location>
</feature>